<feature type="signal peptide" evidence="7">
    <location>
        <begin position="1"/>
        <end position="21"/>
    </location>
</feature>
<dbReference type="OrthoDB" id="10021397at2759"/>
<keyword evidence="3 6" id="KW-0812">Transmembrane</keyword>
<protein>
    <recommendedName>
        <fullName evidence="8">Major facilitator superfamily (MFS) profile domain-containing protein</fullName>
    </recommendedName>
</protein>
<dbReference type="Pfam" id="PF07690">
    <property type="entry name" value="MFS_1"/>
    <property type="match status" value="1"/>
</dbReference>
<evidence type="ECO:0000256" key="1">
    <source>
        <dbReference type="ARBA" id="ARBA00004141"/>
    </source>
</evidence>
<organism evidence="9 10">
    <name type="scientific">Parascedosporium putredinis</name>
    <dbReference type="NCBI Taxonomy" id="1442378"/>
    <lineage>
        <taxon>Eukaryota</taxon>
        <taxon>Fungi</taxon>
        <taxon>Dikarya</taxon>
        <taxon>Ascomycota</taxon>
        <taxon>Pezizomycotina</taxon>
        <taxon>Sordariomycetes</taxon>
        <taxon>Hypocreomycetidae</taxon>
        <taxon>Microascales</taxon>
        <taxon>Microascaceae</taxon>
        <taxon>Parascedosporium</taxon>
    </lineage>
</organism>
<evidence type="ECO:0000256" key="2">
    <source>
        <dbReference type="ARBA" id="ARBA00007520"/>
    </source>
</evidence>
<dbReference type="PANTHER" id="PTHR23501">
    <property type="entry name" value="MAJOR FACILITATOR SUPERFAMILY"/>
    <property type="match status" value="1"/>
</dbReference>
<keyword evidence="4 6" id="KW-1133">Transmembrane helix</keyword>
<name>A0A9P1H687_9PEZI</name>
<feature type="transmembrane region" description="Helical" evidence="6">
    <location>
        <begin position="296"/>
        <end position="317"/>
    </location>
</feature>
<evidence type="ECO:0000256" key="3">
    <source>
        <dbReference type="ARBA" id="ARBA00022692"/>
    </source>
</evidence>
<dbReference type="InterPro" id="IPR020846">
    <property type="entry name" value="MFS_dom"/>
</dbReference>
<dbReference type="Proteomes" id="UP000838763">
    <property type="component" value="Unassembled WGS sequence"/>
</dbReference>
<comment type="subcellular location">
    <subcellularLocation>
        <location evidence="1">Membrane</location>
        <topology evidence="1">Multi-pass membrane protein</topology>
    </subcellularLocation>
</comment>
<dbReference type="Gene3D" id="1.20.1720.10">
    <property type="entry name" value="Multidrug resistance protein D"/>
    <property type="match status" value="1"/>
</dbReference>
<feature type="transmembrane region" description="Helical" evidence="6">
    <location>
        <begin position="417"/>
        <end position="436"/>
    </location>
</feature>
<evidence type="ECO:0000313" key="9">
    <source>
        <dbReference type="EMBL" id="CAI4216044.1"/>
    </source>
</evidence>
<accession>A0A9P1H687</accession>
<feature type="domain" description="Major facilitator superfamily (MFS) profile" evidence="8">
    <location>
        <begin position="1"/>
        <end position="403"/>
    </location>
</feature>
<feature type="transmembrane region" description="Helical" evidence="6">
    <location>
        <begin position="260"/>
        <end position="284"/>
    </location>
</feature>
<dbReference type="GO" id="GO:0022857">
    <property type="term" value="F:transmembrane transporter activity"/>
    <property type="evidence" value="ECO:0007669"/>
    <property type="project" value="InterPro"/>
</dbReference>
<dbReference type="GO" id="GO:0005886">
    <property type="term" value="C:plasma membrane"/>
    <property type="evidence" value="ECO:0007669"/>
    <property type="project" value="TreeGrafter"/>
</dbReference>
<dbReference type="AlphaFoldDB" id="A0A9P1H687"/>
<feature type="transmembrane region" description="Helical" evidence="6">
    <location>
        <begin position="65"/>
        <end position="88"/>
    </location>
</feature>
<evidence type="ECO:0000259" key="8">
    <source>
        <dbReference type="PROSITE" id="PS50850"/>
    </source>
</evidence>
<evidence type="ECO:0000313" key="10">
    <source>
        <dbReference type="Proteomes" id="UP000838763"/>
    </source>
</evidence>
<feature type="transmembrane region" description="Helical" evidence="6">
    <location>
        <begin position="220"/>
        <end position="239"/>
    </location>
</feature>
<evidence type="ECO:0000256" key="5">
    <source>
        <dbReference type="ARBA" id="ARBA00023136"/>
    </source>
</evidence>
<dbReference type="InterPro" id="IPR036259">
    <property type="entry name" value="MFS_trans_sf"/>
</dbReference>
<reference evidence="9" key="1">
    <citation type="submission" date="2022-11" db="EMBL/GenBank/DDBJ databases">
        <authorList>
            <person name="Scott C."/>
            <person name="Bruce N."/>
        </authorList>
    </citation>
    <scope>NUCLEOTIDE SEQUENCE</scope>
</reference>
<dbReference type="PANTHER" id="PTHR23501:SF102">
    <property type="entry name" value="DRUG TRANSPORTER, PUTATIVE (AFU_ORTHOLOGUE AFUA_3G08530)-RELATED"/>
    <property type="match status" value="1"/>
</dbReference>
<sequence>MVAICLSIFLAALDITIIATALPTIAEYFDSTSAYVWVGSAFQIAGSAVTATWGKLSDIWGRKGVLLAAVVVFFAGSVICATAVNVAMEIAGRAVQGIGAGGILALCSIVIADLFSQRDRGKYYALTGMTWATAAALGPVVGGAFTDYVSWRWCFYINLPISGAAFFIIFFTLKLQTPKTPILVGIKLIDWLGTTVLTGGIIMFLLGLQLGSSTHPWNSAIVIGLIVGGIMALILFVPLEWSVVRYPVIPMHLFTNVSNAATIIVNLFHGMAFTQVAYFVPLYFQAVLGASPLGSGVMLLPFVLSLSFTSAAVGLLMKATGNYVWCIRIGFAENGAATATFSLVRNLASAIGVVIGSVAFANAMDAQQDELVEKLGIALASNFSGNRAQASLLLVERLPESSRAIVRAAFLAAIRDVFLQMVCFVGAGLIACLFIRDVQLDDAHTEVKTGVEGEEERRQIALQVRGKDQ</sequence>
<dbReference type="SUPFAM" id="SSF103473">
    <property type="entry name" value="MFS general substrate transporter"/>
    <property type="match status" value="2"/>
</dbReference>
<comment type="similarity">
    <text evidence="2">Belongs to the major facilitator superfamily. TCR/Tet family.</text>
</comment>
<evidence type="ECO:0000256" key="7">
    <source>
        <dbReference type="SAM" id="SignalP"/>
    </source>
</evidence>
<dbReference type="InterPro" id="IPR011701">
    <property type="entry name" value="MFS"/>
</dbReference>
<keyword evidence="7" id="KW-0732">Signal</keyword>
<keyword evidence="5 6" id="KW-0472">Membrane</keyword>
<feature type="chain" id="PRO_5040317522" description="Major facilitator superfamily (MFS) profile domain-containing protein" evidence="7">
    <location>
        <begin position="22"/>
        <end position="469"/>
    </location>
</feature>
<proteinExistence type="inferred from homology"/>
<dbReference type="EMBL" id="CALLCH030000015">
    <property type="protein sequence ID" value="CAI4216044.1"/>
    <property type="molecule type" value="Genomic_DNA"/>
</dbReference>
<dbReference type="PRINTS" id="PR01036">
    <property type="entry name" value="TCRTETB"/>
</dbReference>
<feature type="transmembrane region" description="Helical" evidence="6">
    <location>
        <begin position="123"/>
        <end position="145"/>
    </location>
</feature>
<dbReference type="FunFam" id="1.20.1720.10:FF:000014">
    <property type="entry name" value="MFS drug transporter, putative"/>
    <property type="match status" value="1"/>
</dbReference>
<dbReference type="PROSITE" id="PS50850">
    <property type="entry name" value="MFS"/>
    <property type="match status" value="1"/>
</dbReference>
<evidence type="ECO:0000256" key="6">
    <source>
        <dbReference type="SAM" id="Phobius"/>
    </source>
</evidence>
<feature type="transmembrane region" description="Helical" evidence="6">
    <location>
        <begin position="94"/>
        <end position="116"/>
    </location>
</feature>
<comment type="caution">
    <text evidence="9">The sequence shown here is derived from an EMBL/GenBank/DDBJ whole genome shotgun (WGS) entry which is preliminary data.</text>
</comment>
<evidence type="ECO:0000256" key="4">
    <source>
        <dbReference type="ARBA" id="ARBA00022989"/>
    </source>
</evidence>
<feature type="transmembrane region" description="Helical" evidence="6">
    <location>
        <begin position="33"/>
        <end position="53"/>
    </location>
</feature>
<gene>
    <name evidence="9" type="ORF">PPNO1_LOCUS5713</name>
</gene>
<feature type="transmembrane region" description="Helical" evidence="6">
    <location>
        <begin position="157"/>
        <end position="176"/>
    </location>
</feature>
<keyword evidence="10" id="KW-1185">Reference proteome</keyword>
<feature type="transmembrane region" description="Helical" evidence="6">
    <location>
        <begin position="188"/>
        <end position="208"/>
    </location>
</feature>